<protein>
    <recommendedName>
        <fullName evidence="2">DUF222 domain-containing protein</fullName>
    </recommendedName>
</protein>
<name>A0ABN2LZV4_9MICO</name>
<dbReference type="CDD" id="cd00085">
    <property type="entry name" value="HNHc"/>
    <property type="match status" value="1"/>
</dbReference>
<proteinExistence type="predicted"/>
<dbReference type="InterPro" id="IPR003615">
    <property type="entry name" value="HNH_nuc"/>
</dbReference>
<sequence length="423" mass="46775">MHAQRIEAMHAALRVDVLFLAVSYAVRSAEAFVAASLSPERRREMARRAVTAELATALHLPERTVQRQLDEATALSTRLPATLGALRDGSITMAHARVVVEQTTDLGDDDRDACARLDELLAEFSTSHTAATVRRKALRLREQVISETIAERHRKARAKRRVEFEAAADGMAWLHAFLPIDDAKLIFDRLDRVACVNRDARRPEEVAPATHSSSAETTGIDQVRDEQLTADQVRADTARDLLLYGTLDDQSALADAVARVRPSVHLTVPVLTAMGESEAPGLLEGYGPIPPEMARRLAARAPSFTRILTHAVAGTVLDVDRRSYRPPADLARWLEVRDGTCRFPGCNRPARRSDIDHTIDYADNGRTAHHNLAHVCAAHHHLKHETSWSVRHIGQGSLEWTSPAGNTHETHPENPIPDRPPPF</sequence>
<evidence type="ECO:0000313" key="3">
    <source>
        <dbReference type="EMBL" id="GAA1804741.1"/>
    </source>
</evidence>
<dbReference type="Pfam" id="PF02720">
    <property type="entry name" value="DUF222"/>
    <property type="match status" value="1"/>
</dbReference>
<evidence type="ECO:0000256" key="1">
    <source>
        <dbReference type="SAM" id="MobiDB-lite"/>
    </source>
</evidence>
<feature type="region of interest" description="Disordered" evidence="1">
    <location>
        <begin position="202"/>
        <end position="225"/>
    </location>
</feature>
<reference evidence="4" key="1">
    <citation type="journal article" date="2019" name="Int. J. Syst. Evol. Microbiol.">
        <title>The Global Catalogue of Microorganisms (GCM) 10K type strain sequencing project: providing services to taxonomists for standard genome sequencing and annotation.</title>
        <authorList>
            <consortium name="The Broad Institute Genomics Platform"/>
            <consortium name="The Broad Institute Genome Sequencing Center for Infectious Disease"/>
            <person name="Wu L."/>
            <person name="Ma J."/>
        </authorList>
    </citation>
    <scope>NUCLEOTIDE SEQUENCE [LARGE SCALE GENOMIC DNA]</scope>
    <source>
        <strain evidence="4">JCM 14322</strain>
    </source>
</reference>
<organism evidence="3 4">
    <name type="scientific">Agromyces neolithicus</name>
    <dbReference type="NCBI Taxonomy" id="269420"/>
    <lineage>
        <taxon>Bacteria</taxon>
        <taxon>Bacillati</taxon>
        <taxon>Actinomycetota</taxon>
        <taxon>Actinomycetes</taxon>
        <taxon>Micrococcales</taxon>
        <taxon>Microbacteriaceae</taxon>
        <taxon>Agromyces</taxon>
    </lineage>
</organism>
<feature type="compositionally biased region" description="Polar residues" evidence="1">
    <location>
        <begin position="398"/>
        <end position="407"/>
    </location>
</feature>
<dbReference type="InterPro" id="IPR003870">
    <property type="entry name" value="DUF222"/>
</dbReference>
<feature type="region of interest" description="Disordered" evidence="1">
    <location>
        <begin position="397"/>
        <end position="423"/>
    </location>
</feature>
<evidence type="ECO:0000313" key="4">
    <source>
        <dbReference type="Proteomes" id="UP001500002"/>
    </source>
</evidence>
<comment type="caution">
    <text evidence="3">The sequence shown here is derived from an EMBL/GenBank/DDBJ whole genome shotgun (WGS) entry which is preliminary data.</text>
</comment>
<dbReference type="Proteomes" id="UP001500002">
    <property type="component" value="Unassembled WGS sequence"/>
</dbReference>
<feature type="compositionally biased region" description="Polar residues" evidence="1">
    <location>
        <begin position="210"/>
        <end position="220"/>
    </location>
</feature>
<evidence type="ECO:0000259" key="2">
    <source>
        <dbReference type="Pfam" id="PF02720"/>
    </source>
</evidence>
<gene>
    <name evidence="3" type="ORF">GCM10009749_11100</name>
</gene>
<accession>A0ABN2LZV4</accession>
<keyword evidence="4" id="KW-1185">Reference proteome</keyword>
<feature type="compositionally biased region" description="Pro residues" evidence="1">
    <location>
        <begin position="414"/>
        <end position="423"/>
    </location>
</feature>
<dbReference type="EMBL" id="BAAANJ010000004">
    <property type="protein sequence ID" value="GAA1804741.1"/>
    <property type="molecule type" value="Genomic_DNA"/>
</dbReference>
<feature type="domain" description="DUF222" evidence="2">
    <location>
        <begin position="32"/>
        <end position="338"/>
    </location>
</feature>